<dbReference type="InterPro" id="IPR008929">
    <property type="entry name" value="Chondroitin_lyas"/>
</dbReference>
<sequence length="941" mass="97968">MPDDLPEHLPEDLPERLPGPLPDQPPADGPQDLLNGPPPDPAPDAGAPDPDTRIPVTARYAGGAGAGGRPGEHVVAAKNRWARAVLGFRDLAPDTWYALDLTLAWDPEEPAGAALDFALAGFDFLAPDGSSLDFEAVPGLVRTLPDPHGIWLPGPAYRPEGARAAALRLAFRMPAPASDLALGFRSWRNTAPFRVSGVRLRPVASGHPAASAFRLPRRRLGPEPLVLAQTLVPGAGLVLRGQIFSERPDEHAAYAGLRYRDAAGAELPLPYPDAVSVPGHGASVNLPARPQARRFTLTLRPPAGAASVELGFRTWEDADENPPAVELVAAPEVALEEPLRLESLCGDDLLDGPSFLARLAERLGLEPGAEAGWMPGTEPGETDGGAASEATTAAEMPAAPPLALARTLRRGPEGTGRGADGRPVLRLAGLPDWPLPDPPDWRADPYRSVPWRLDYQSLAWLAPLEREAPALAAAWAARNPWGQPADPLSLHPAALSLRAEVLAGLAAGPLPAEEAGLRPVLVGAAAQHGVALAEIVGQNAFGRSLHGVQAAAALLVVARALPRLPLAPFWDSLALRSLGEAVAALVGPDGRFAEPALQRRLDLLGLGRALAAYLAGEAPGPDIAARFEAGLAGLPGLLDPGGRLPPFGDAPPAGDEAAWVARLLTRGPDLVAAREVAPERAPDAVGGFAHDTLSARAEAVGRGAAHFACTFAPPQGHADCTSFVLATEGVRWIVEAGGSESLEAGAARHYLVSARAHNVAVLDGHEPVSGPAWHAGALRLDGAAAHRIETRLYGPDVAHARIFLLLDELDGVAVIDRFRGAASNALAFEGLLHLAPEAIVALSGPRRALAQQGARRLNLVPWIAEGRAAGLTLVNGRSEPPGALQGFVAGQRGLVPASTLSYALAGRGTVCGGMLIATDLTVEERLTRLLAGEAMRGFLAE</sequence>
<feature type="compositionally biased region" description="Pro residues" evidence="2">
    <location>
        <begin position="17"/>
        <end position="28"/>
    </location>
</feature>
<dbReference type="Gene3D" id="1.50.10.100">
    <property type="entry name" value="Chondroitin AC/alginate lyase"/>
    <property type="match status" value="1"/>
</dbReference>
<protein>
    <recommendedName>
        <fullName evidence="3">Heparinase II/III-like C-terminal domain-containing protein</fullName>
    </recommendedName>
</protein>
<dbReference type="Proteomes" id="UP000246058">
    <property type="component" value="Chromosome"/>
</dbReference>
<gene>
    <name evidence="4" type="ORF">DK427_19415</name>
</gene>
<accession>A0A2U8VV99</accession>
<feature type="region of interest" description="Disordered" evidence="2">
    <location>
        <begin position="368"/>
        <end position="393"/>
    </location>
</feature>
<comment type="subcellular location">
    <subcellularLocation>
        <location evidence="1">Cell envelope</location>
    </subcellularLocation>
</comment>
<dbReference type="Pfam" id="PF07940">
    <property type="entry name" value="Hepar_II_III_C"/>
    <property type="match status" value="1"/>
</dbReference>
<feature type="domain" description="Heparinase II/III-like C-terminal" evidence="3">
    <location>
        <begin position="713"/>
        <end position="857"/>
    </location>
</feature>
<evidence type="ECO:0000313" key="4">
    <source>
        <dbReference type="EMBL" id="AWN37625.1"/>
    </source>
</evidence>
<feature type="compositionally biased region" description="Basic and acidic residues" evidence="2">
    <location>
        <begin position="1"/>
        <end position="15"/>
    </location>
</feature>
<feature type="compositionally biased region" description="Low complexity" evidence="2">
    <location>
        <begin position="384"/>
        <end position="393"/>
    </location>
</feature>
<dbReference type="OrthoDB" id="7967559at2"/>
<name>A0A2U8VV99_9HYPH</name>
<dbReference type="Gene3D" id="2.70.98.70">
    <property type="match status" value="1"/>
</dbReference>
<evidence type="ECO:0000256" key="1">
    <source>
        <dbReference type="ARBA" id="ARBA00004196"/>
    </source>
</evidence>
<keyword evidence="5" id="KW-1185">Reference proteome</keyword>
<dbReference type="AlphaFoldDB" id="A0A2U8VV99"/>
<organism evidence="4 5">
    <name type="scientific">Methylobacterium radiodurans</name>
    <dbReference type="NCBI Taxonomy" id="2202828"/>
    <lineage>
        <taxon>Bacteria</taxon>
        <taxon>Pseudomonadati</taxon>
        <taxon>Pseudomonadota</taxon>
        <taxon>Alphaproteobacteria</taxon>
        <taxon>Hyphomicrobiales</taxon>
        <taxon>Methylobacteriaceae</taxon>
        <taxon>Methylobacterium</taxon>
    </lineage>
</organism>
<evidence type="ECO:0000256" key="2">
    <source>
        <dbReference type="SAM" id="MobiDB-lite"/>
    </source>
</evidence>
<reference evidence="4 5" key="1">
    <citation type="submission" date="2018-05" db="EMBL/GenBank/DDBJ databases">
        <title>Complete Genome Sequence of Methylobacterium sp. 17Sr1-43.</title>
        <authorList>
            <person name="Srinivasan S."/>
        </authorList>
    </citation>
    <scope>NUCLEOTIDE SEQUENCE [LARGE SCALE GENOMIC DNA]</scope>
    <source>
        <strain evidence="4 5">17Sr1-43</strain>
    </source>
</reference>
<dbReference type="GO" id="GO:0016829">
    <property type="term" value="F:lyase activity"/>
    <property type="evidence" value="ECO:0007669"/>
    <property type="project" value="InterPro"/>
</dbReference>
<dbReference type="InterPro" id="IPR012480">
    <property type="entry name" value="Hepar_II_III_C"/>
</dbReference>
<evidence type="ECO:0000259" key="3">
    <source>
        <dbReference type="Pfam" id="PF07940"/>
    </source>
</evidence>
<dbReference type="EMBL" id="CP029551">
    <property type="protein sequence ID" value="AWN37625.1"/>
    <property type="molecule type" value="Genomic_DNA"/>
</dbReference>
<evidence type="ECO:0000313" key="5">
    <source>
        <dbReference type="Proteomes" id="UP000246058"/>
    </source>
</evidence>
<proteinExistence type="predicted"/>
<feature type="region of interest" description="Disordered" evidence="2">
    <location>
        <begin position="1"/>
        <end position="71"/>
    </location>
</feature>
<dbReference type="KEGG" id="meti:DK427_19415"/>
<dbReference type="GO" id="GO:0030313">
    <property type="term" value="C:cell envelope"/>
    <property type="evidence" value="ECO:0007669"/>
    <property type="project" value="UniProtKB-SubCell"/>
</dbReference>